<evidence type="ECO:0000259" key="13">
    <source>
        <dbReference type="PROSITE" id="PS50929"/>
    </source>
</evidence>
<dbReference type="PROSITE" id="PS00211">
    <property type="entry name" value="ABC_TRANSPORTER_1"/>
    <property type="match status" value="1"/>
</dbReference>
<dbReference type="SUPFAM" id="SSF52540">
    <property type="entry name" value="P-loop containing nucleoside triphosphate hydrolases"/>
    <property type="match status" value="2"/>
</dbReference>
<comment type="subcellular location">
    <subcellularLocation>
        <location evidence="1">Membrane</location>
        <topology evidence="1">Multi-pass membrane protein</topology>
    </subcellularLocation>
</comment>
<dbReference type="CDD" id="cd18604">
    <property type="entry name" value="ABC_6TM_VMR1_D2_like"/>
    <property type="match status" value="1"/>
</dbReference>
<evidence type="ECO:0000256" key="8">
    <source>
        <dbReference type="ARBA" id="ARBA00023136"/>
    </source>
</evidence>
<dbReference type="Gene3D" id="3.40.50.300">
    <property type="entry name" value="P-loop containing nucleotide triphosphate hydrolases"/>
    <property type="match status" value="2"/>
</dbReference>
<feature type="transmembrane region" description="Helical" evidence="11">
    <location>
        <begin position="179"/>
        <end position="197"/>
    </location>
</feature>
<feature type="domain" description="ABC transporter" evidence="12">
    <location>
        <begin position="676"/>
        <end position="927"/>
    </location>
</feature>
<evidence type="ECO:0000313" key="15">
    <source>
        <dbReference type="Proteomes" id="UP000250043"/>
    </source>
</evidence>
<accession>A0A8E2DKF4</accession>
<dbReference type="GO" id="GO:0005524">
    <property type="term" value="F:ATP binding"/>
    <property type="evidence" value="ECO:0007669"/>
    <property type="project" value="UniProtKB-KW"/>
</dbReference>
<dbReference type="CDD" id="cd03244">
    <property type="entry name" value="ABCC_MRP_domain2"/>
    <property type="match status" value="1"/>
</dbReference>
<dbReference type="GO" id="GO:0016887">
    <property type="term" value="F:ATP hydrolysis activity"/>
    <property type="evidence" value="ECO:0007669"/>
    <property type="project" value="InterPro"/>
</dbReference>
<feature type="region of interest" description="Disordered" evidence="10">
    <location>
        <begin position="410"/>
        <end position="444"/>
    </location>
</feature>
<evidence type="ECO:0000256" key="11">
    <source>
        <dbReference type="SAM" id="Phobius"/>
    </source>
</evidence>
<protein>
    <submittedName>
        <fullName evidence="14">Multidrug resistance-associated ABC transporter</fullName>
    </submittedName>
</protein>
<evidence type="ECO:0000256" key="10">
    <source>
        <dbReference type="SAM" id="MobiDB-lite"/>
    </source>
</evidence>
<feature type="transmembrane region" description="Helical" evidence="11">
    <location>
        <begin position="578"/>
        <end position="598"/>
    </location>
</feature>
<keyword evidence="7 11" id="KW-1133">Transmembrane helix</keyword>
<dbReference type="InterPro" id="IPR036640">
    <property type="entry name" value="ABC1_TM_sf"/>
</dbReference>
<dbReference type="PANTHER" id="PTHR24223:SF353">
    <property type="entry name" value="ABC TRANSPORTER ATP-BINDING PROTEIN_PERMEASE VMR1-RELATED"/>
    <property type="match status" value="1"/>
</dbReference>
<keyword evidence="9" id="KW-0325">Glycoprotein</keyword>
<organism evidence="14 15">
    <name type="scientific">Obba rivulosa</name>
    <dbReference type="NCBI Taxonomy" id="1052685"/>
    <lineage>
        <taxon>Eukaryota</taxon>
        <taxon>Fungi</taxon>
        <taxon>Dikarya</taxon>
        <taxon>Basidiomycota</taxon>
        <taxon>Agaricomycotina</taxon>
        <taxon>Agaricomycetes</taxon>
        <taxon>Polyporales</taxon>
        <taxon>Gelatoporiaceae</taxon>
        <taxon>Obba</taxon>
    </lineage>
</organism>
<evidence type="ECO:0000256" key="7">
    <source>
        <dbReference type="ARBA" id="ARBA00022989"/>
    </source>
</evidence>
<evidence type="ECO:0000313" key="14">
    <source>
        <dbReference type="EMBL" id="OCH85738.1"/>
    </source>
</evidence>
<dbReference type="InterPro" id="IPR003439">
    <property type="entry name" value="ABC_transporter-like_ATP-bd"/>
</dbReference>
<dbReference type="GO" id="GO:0000329">
    <property type="term" value="C:fungal-type vacuole membrane"/>
    <property type="evidence" value="ECO:0007669"/>
    <property type="project" value="TreeGrafter"/>
</dbReference>
<evidence type="ECO:0000256" key="4">
    <source>
        <dbReference type="ARBA" id="ARBA00022737"/>
    </source>
</evidence>
<feature type="transmembrane region" description="Helical" evidence="11">
    <location>
        <begin position="354"/>
        <end position="378"/>
    </location>
</feature>
<dbReference type="EMBL" id="KV722566">
    <property type="protein sequence ID" value="OCH85738.1"/>
    <property type="molecule type" value="Genomic_DNA"/>
</dbReference>
<dbReference type="GO" id="GO:0140359">
    <property type="term" value="F:ABC-type transporter activity"/>
    <property type="evidence" value="ECO:0007669"/>
    <property type="project" value="InterPro"/>
</dbReference>
<dbReference type="CDD" id="cd03250">
    <property type="entry name" value="ABCC_MRP_domain1"/>
    <property type="match status" value="1"/>
</dbReference>
<dbReference type="PANTHER" id="PTHR24223">
    <property type="entry name" value="ATP-BINDING CASSETTE SUB-FAMILY C"/>
    <property type="match status" value="1"/>
</dbReference>
<dbReference type="CDD" id="cd18596">
    <property type="entry name" value="ABC_6TM_VMR1_D1_like"/>
    <property type="match status" value="1"/>
</dbReference>
<keyword evidence="5" id="KW-0547">Nucleotide-binding</keyword>
<dbReference type="InterPro" id="IPR027417">
    <property type="entry name" value="P-loop_NTPase"/>
</dbReference>
<dbReference type="PROSITE" id="PS50893">
    <property type="entry name" value="ABC_TRANSPORTER_2"/>
    <property type="match status" value="2"/>
</dbReference>
<evidence type="ECO:0000256" key="1">
    <source>
        <dbReference type="ARBA" id="ARBA00004141"/>
    </source>
</evidence>
<feature type="transmembrane region" description="Helical" evidence="11">
    <location>
        <begin position="138"/>
        <end position="159"/>
    </location>
</feature>
<keyword evidence="6" id="KW-0067">ATP-binding</keyword>
<evidence type="ECO:0000256" key="9">
    <source>
        <dbReference type="ARBA" id="ARBA00023180"/>
    </source>
</evidence>
<dbReference type="PROSITE" id="PS50929">
    <property type="entry name" value="ABC_TM1F"/>
    <property type="match status" value="2"/>
</dbReference>
<dbReference type="Pfam" id="PF00664">
    <property type="entry name" value="ABC_membrane"/>
    <property type="match status" value="2"/>
</dbReference>
<dbReference type="FunFam" id="1.20.1560.10:FF:000013">
    <property type="entry name" value="ABC transporter C family member 2"/>
    <property type="match status" value="1"/>
</dbReference>
<keyword evidence="2" id="KW-0813">Transport</keyword>
<dbReference type="SUPFAM" id="SSF90123">
    <property type="entry name" value="ABC transporter transmembrane region"/>
    <property type="match status" value="2"/>
</dbReference>
<sequence>MPPYQLEVAVALSATAACSLGAYIVFGRSEGKIQLPISAEEADAPQHDPFDVTKPVDLLDGYPIDEEKFWSRMRLRKLTLTALLAAILAVQSVGLGWSILDDDRVNTVAYGLHTVYALYALVIAVYSIPLRGSHHATAVVHLVVLTFLPAALLFTTAILPSTPFAISQIYKSSSVPSALFYAALVLYLLAVVISITAPRGPKLHFPSESIYSEKTLMQVTSKYDDNVCGATGASVWDTLLFSYTTKVVMLGNTSSSLEIGDLPIVPANMRATVLFANMRAAMRRWKLRIGSWRPKPGSGWELGYRIARVNLPIMTAVIVLAAIAAVLFYVPAFFLQQTIVYLENDPSREHRGWGWVFCAGLFFSNAISQLVTGQLWSLSTTELQVRLRLQLNSILFAKTLVRKDVASSSAAKPTPVPEVESAPTASGMTEADGEAKKDDEEGEFSSKAQIMTLMTTDVDRVSEFSWHLFTLVDSPIEIMIGTLFLYHLLGVSCFFGLAVTCLFLPMNHFAGKVVVGAQNNLMKARDERVALMNEILGGIRMLKFMAWERSFEKRVLKVRDRELKYQKLNYTIEVLFNAIWNGSPILVTLVSFWHFAVVRKQVLTPSIAFTSISVFNEMKFALNALPETLINMLQGLVSMRRIEKYLHGAEVTPVPPADEQSQSVILQSATVTWPQDRPRSMSAAPSAASTPRHKFILMDLTLEFPLGELSLICGKLGSGKSLLLLALLGEADLLAGQIQCPRTPPDTIASFTGTIVPDEEWIVQGVCAYVPQSAWLRNASIRDNILFDLPYVEERYQKTLEVCALLSDLRILEDGDMSEIGERGVNLSGGQKARVSLARAVYSRASVVLLDDVLSAVDAHTAHHLYYECLKGDLMRGRTIILVSHHVQLCSPGACYIVALDNGRVQFQGDGEQFKSSGVLSTLVQSGAADASDDKEETLVPGVEEIAEKQIASNGHTEQNSETESNTTAAVTPVEKLKPEVKKAPRKLIEEEKRAVGRISKDIWVTYIGAAGGWGYWSIFALALIIAALSPVLENGWLRIWSGSALESESPKSPTYYITVYAAITAFGLVMTTLRYFVLYHGGIHASTVLYKKLLEGVLFANIRFHDTVSRGRLLNRFGKDFEDVDSTLPDNFGRSVMYALSAFTTFLTITIVGGLPFLVAAIILGTLYYQVGKVYGHTSRDMRRLDSVTRSPLYSIYGETIAGVTVIRAFGASSKFLRDMLCYADTNSNPYYWKWGVNRWLSARFNLLSAAVVGVTAFVAILTPSISASLAGFSLAFASTVTGDLLFLVRRFVGVEQSMVAVERIKEFSEIQREPPEFIEPRPPASWPEHGAVKCEDLCIRYAPDLPNVLHNLSFEVRPGEKVGVLGRTGSGKSTLALSFFRFVEPAEGRILIDDIDISTIGLTDLRSRVTIIPQDPVILSGTLRSTLDVFDEYEDAEIYEALRRVHLIPSSDTPAEEADAVNANVFRDLDSPVSEGGENFSTGEKQLLCMARAILKRSKVVFMDEATASVDYATDELISKTIRQEFAESTILTIAHRLRTVIDYDRILLLEEGRIVEFDKPATLLSNSSSKFYSLCKATGKNEFAVLRKMAGV</sequence>
<feature type="transmembrane region" description="Helical" evidence="11">
    <location>
        <begin position="1192"/>
        <end position="1212"/>
    </location>
</feature>
<keyword evidence="3 11" id="KW-0812">Transmembrane</keyword>
<evidence type="ECO:0000256" key="3">
    <source>
        <dbReference type="ARBA" id="ARBA00022692"/>
    </source>
</evidence>
<dbReference type="Pfam" id="PF00005">
    <property type="entry name" value="ABC_tran"/>
    <property type="match status" value="2"/>
</dbReference>
<feature type="transmembrane region" description="Helical" evidence="11">
    <location>
        <begin position="6"/>
        <end position="26"/>
    </location>
</feature>
<dbReference type="Proteomes" id="UP000250043">
    <property type="component" value="Unassembled WGS sequence"/>
</dbReference>
<name>A0A8E2DKF4_9APHY</name>
<evidence type="ECO:0000259" key="12">
    <source>
        <dbReference type="PROSITE" id="PS50893"/>
    </source>
</evidence>
<feature type="transmembrane region" description="Helical" evidence="11">
    <location>
        <begin position="78"/>
        <end position="99"/>
    </location>
</feature>
<dbReference type="InterPro" id="IPR003593">
    <property type="entry name" value="AAA+_ATPase"/>
</dbReference>
<keyword evidence="4" id="KW-0677">Repeat</keyword>
<reference evidence="14 15" key="1">
    <citation type="submission" date="2016-07" db="EMBL/GenBank/DDBJ databases">
        <title>Draft genome of the white-rot fungus Obba rivulosa 3A-2.</title>
        <authorList>
            <consortium name="DOE Joint Genome Institute"/>
            <person name="Miettinen O."/>
            <person name="Riley R."/>
            <person name="Acob R."/>
            <person name="Barry K."/>
            <person name="Cullen D."/>
            <person name="De Vries R."/>
            <person name="Hainaut M."/>
            <person name="Hatakka A."/>
            <person name="Henrissat B."/>
            <person name="Hilden K."/>
            <person name="Kuo R."/>
            <person name="Labutti K."/>
            <person name="Lipzen A."/>
            <person name="Makela M.R."/>
            <person name="Sandor L."/>
            <person name="Spatafora J.W."/>
            <person name="Grigoriev I.V."/>
            <person name="Hibbett D.S."/>
        </authorList>
    </citation>
    <scope>NUCLEOTIDE SEQUENCE [LARGE SCALE GENOMIC DNA]</scope>
    <source>
        <strain evidence="14 15">3A-2</strain>
    </source>
</reference>
<feature type="transmembrane region" description="Helical" evidence="11">
    <location>
        <begin position="311"/>
        <end position="334"/>
    </location>
</feature>
<dbReference type="FunFam" id="3.40.50.300:FF:000825">
    <property type="entry name" value="ABC bile acid transporter"/>
    <property type="match status" value="1"/>
</dbReference>
<dbReference type="Gene3D" id="1.20.1560.10">
    <property type="entry name" value="ABC transporter type 1, transmembrane domain"/>
    <property type="match status" value="2"/>
</dbReference>
<feature type="transmembrane region" description="Helical" evidence="11">
    <location>
        <begin position="1056"/>
        <end position="1078"/>
    </location>
</feature>
<feature type="transmembrane region" description="Helical" evidence="11">
    <location>
        <begin position="483"/>
        <end position="506"/>
    </location>
</feature>
<feature type="transmembrane region" description="Helical" evidence="11">
    <location>
        <begin position="1003"/>
        <end position="1029"/>
    </location>
</feature>
<dbReference type="SMART" id="SM00382">
    <property type="entry name" value="AAA"/>
    <property type="match status" value="2"/>
</dbReference>
<feature type="domain" description="ABC transmembrane type-1" evidence="13">
    <location>
        <begin position="1019"/>
        <end position="1298"/>
    </location>
</feature>
<proteinExistence type="predicted"/>
<keyword evidence="8 11" id="KW-0472">Membrane</keyword>
<feature type="transmembrane region" description="Helical" evidence="11">
    <location>
        <begin position="1244"/>
        <end position="1263"/>
    </location>
</feature>
<dbReference type="InterPro" id="IPR017871">
    <property type="entry name" value="ABC_transporter-like_CS"/>
</dbReference>
<dbReference type="InterPro" id="IPR011527">
    <property type="entry name" value="ABC1_TM_dom"/>
</dbReference>
<dbReference type="InterPro" id="IPR050173">
    <property type="entry name" value="ABC_transporter_C-like"/>
</dbReference>
<evidence type="ECO:0000256" key="2">
    <source>
        <dbReference type="ARBA" id="ARBA00022448"/>
    </source>
</evidence>
<evidence type="ECO:0000256" key="6">
    <source>
        <dbReference type="ARBA" id="ARBA00022840"/>
    </source>
</evidence>
<feature type="transmembrane region" description="Helical" evidence="11">
    <location>
        <begin position="105"/>
        <end position="126"/>
    </location>
</feature>
<dbReference type="OrthoDB" id="6500128at2759"/>
<gene>
    <name evidence="14" type="ORF">OBBRIDRAFT_890987</name>
</gene>
<feature type="domain" description="ABC transmembrane type-1" evidence="13">
    <location>
        <begin position="316"/>
        <end position="634"/>
    </location>
</feature>
<dbReference type="FunFam" id="3.40.50.300:FF:001354">
    <property type="entry name" value="ATP-binding cassette (ABC) transporter, putative"/>
    <property type="match status" value="1"/>
</dbReference>
<evidence type="ECO:0000256" key="5">
    <source>
        <dbReference type="ARBA" id="ARBA00022741"/>
    </source>
</evidence>
<feature type="domain" description="ABC transporter" evidence="12">
    <location>
        <begin position="1334"/>
        <end position="1579"/>
    </location>
</feature>
<keyword evidence="15" id="KW-1185">Reference proteome</keyword>
<feature type="transmembrane region" description="Helical" evidence="11">
    <location>
        <begin position="1139"/>
        <end position="1172"/>
    </location>
</feature>